<dbReference type="InterPro" id="IPR027417">
    <property type="entry name" value="P-loop_NTPase"/>
</dbReference>
<evidence type="ECO:0000313" key="4">
    <source>
        <dbReference type="EMBL" id="WOB05886.1"/>
    </source>
</evidence>
<keyword evidence="1" id="KW-0547">Nucleotide-binding</keyword>
<dbReference type="PANTHER" id="PTHR39206:SF1">
    <property type="entry name" value="SLL8004 PROTEIN"/>
    <property type="match status" value="1"/>
</dbReference>
<keyword evidence="2" id="KW-0067">ATP-binding</keyword>
<evidence type="ECO:0000256" key="2">
    <source>
        <dbReference type="ARBA" id="ARBA00022840"/>
    </source>
</evidence>
<dbReference type="InterPro" id="IPR010488">
    <property type="entry name" value="Zeta_toxin_domain"/>
</dbReference>
<gene>
    <name evidence="4" type="ORF">RXV79_13235</name>
</gene>
<dbReference type="Pfam" id="PF06414">
    <property type="entry name" value="Zeta_toxin"/>
    <property type="match status" value="1"/>
</dbReference>
<dbReference type="SUPFAM" id="SSF52540">
    <property type="entry name" value="P-loop containing nucleoside triphosphate hydrolases"/>
    <property type="match status" value="1"/>
</dbReference>
<name>A0ABZ0CMZ0_9BURK</name>
<keyword evidence="5" id="KW-1185">Reference proteome</keyword>
<dbReference type="PANTHER" id="PTHR39206">
    <property type="entry name" value="SLL8004 PROTEIN"/>
    <property type="match status" value="1"/>
</dbReference>
<protein>
    <submittedName>
        <fullName evidence="4">Zeta toxin family protein</fullName>
    </submittedName>
</protein>
<reference evidence="4 5" key="1">
    <citation type="submission" date="2023-10" db="EMBL/GenBank/DDBJ databases">
        <title>Bacteria for the degradation of biodegradable plastic PBAT(Polybutylene adipate terephthalate).</title>
        <authorList>
            <person name="Weon H.-Y."/>
            <person name="Yeon J."/>
        </authorList>
    </citation>
    <scope>NUCLEOTIDE SEQUENCE [LARGE SCALE GENOMIC DNA]</scope>
    <source>
        <strain evidence="4 5">SBD 7-3</strain>
    </source>
</reference>
<evidence type="ECO:0000256" key="1">
    <source>
        <dbReference type="ARBA" id="ARBA00022741"/>
    </source>
</evidence>
<dbReference type="Gene3D" id="3.40.50.300">
    <property type="entry name" value="P-loop containing nucleotide triphosphate hydrolases"/>
    <property type="match status" value="1"/>
</dbReference>
<accession>A0ABZ0CMZ0</accession>
<proteinExistence type="predicted"/>
<dbReference type="Proteomes" id="UP001303946">
    <property type="component" value="Chromosome"/>
</dbReference>
<dbReference type="RefSeq" id="WP_316697962.1">
    <property type="nucleotide sequence ID" value="NZ_CP136336.1"/>
</dbReference>
<feature type="domain" description="Zeta toxin" evidence="3">
    <location>
        <begin position="114"/>
        <end position="216"/>
    </location>
</feature>
<sequence length="253" mass="28486">MTSPDQPRLRLFAGPNGSGKSTVVEVLTRSQLGVYVNADDLERAWKRTGSYDLARYQLGEEQAKRWWPSLQASPLMNAARLQALEGAIKVEGTTLFVDPGKVNSYLPAATTDFIRQELLELRMTFTFESVMSHASKVELLRKAQASGYRTYLYFIATDDPAINVARVKQRVELDGHPVCEEKIRKRYYESIALLEDAVAATNRAYIFDNSGDRHVWLAEITDGEELTLHSDELPQWFTTSSLWQAFQGDAASS</sequence>
<organism evidence="4 5">
    <name type="scientific">Piscinibacter gummiphilus</name>
    <dbReference type="NCBI Taxonomy" id="946333"/>
    <lineage>
        <taxon>Bacteria</taxon>
        <taxon>Pseudomonadati</taxon>
        <taxon>Pseudomonadota</taxon>
        <taxon>Betaproteobacteria</taxon>
        <taxon>Burkholderiales</taxon>
        <taxon>Sphaerotilaceae</taxon>
        <taxon>Piscinibacter</taxon>
    </lineage>
</organism>
<evidence type="ECO:0000259" key="3">
    <source>
        <dbReference type="Pfam" id="PF06414"/>
    </source>
</evidence>
<evidence type="ECO:0000313" key="5">
    <source>
        <dbReference type="Proteomes" id="UP001303946"/>
    </source>
</evidence>
<dbReference type="EMBL" id="CP136336">
    <property type="protein sequence ID" value="WOB05886.1"/>
    <property type="molecule type" value="Genomic_DNA"/>
</dbReference>